<dbReference type="PANTHER" id="PTHR32488">
    <property type="entry name" value="UPF0746 PROTEIN DDB_G0280785-RELATED"/>
    <property type="match status" value="1"/>
</dbReference>
<accession>F0ZM75</accession>
<gene>
    <name evidence="1" type="ORF">DICPUDRAFT_152759</name>
</gene>
<evidence type="ECO:0000313" key="2">
    <source>
        <dbReference type="Proteomes" id="UP000001064"/>
    </source>
</evidence>
<dbReference type="InParanoid" id="F0ZM75"/>
<evidence type="ECO:0000313" key="1">
    <source>
        <dbReference type="EMBL" id="EGC34936.1"/>
    </source>
</evidence>
<keyword evidence="2" id="KW-1185">Reference proteome</keyword>
<dbReference type="PANTHER" id="PTHR32488:SF76">
    <property type="entry name" value="ANKYRIN REPEAT-CONTAINING PROTEIN-RELATED"/>
    <property type="match status" value="1"/>
</dbReference>
<dbReference type="KEGG" id="dpp:DICPUDRAFT_152759"/>
<dbReference type="EMBL" id="GL871077">
    <property type="protein sequence ID" value="EGC34936.1"/>
    <property type="molecule type" value="Genomic_DNA"/>
</dbReference>
<dbReference type="InterPro" id="IPR051904">
    <property type="entry name" value="UPF0746_actin_org"/>
</dbReference>
<name>F0ZM75_DICPU</name>
<dbReference type="UniPathway" id="UPA00232"/>
<proteinExistence type="predicted"/>
<dbReference type="GO" id="GO:0006744">
    <property type="term" value="P:ubiquinone biosynthetic process"/>
    <property type="evidence" value="ECO:0007669"/>
    <property type="project" value="UniProtKB-UniPathway"/>
</dbReference>
<reference evidence="2" key="1">
    <citation type="journal article" date="2011" name="Genome Biol.">
        <title>Comparative genomics of the social amoebae Dictyostelium discoideum and Dictyostelium purpureum.</title>
        <authorList>
            <consortium name="US DOE Joint Genome Institute (JGI-PGF)"/>
            <person name="Sucgang R."/>
            <person name="Kuo A."/>
            <person name="Tian X."/>
            <person name="Salerno W."/>
            <person name="Parikh A."/>
            <person name="Feasley C.L."/>
            <person name="Dalin E."/>
            <person name="Tu H."/>
            <person name="Huang E."/>
            <person name="Barry K."/>
            <person name="Lindquist E."/>
            <person name="Shapiro H."/>
            <person name="Bruce D."/>
            <person name="Schmutz J."/>
            <person name="Salamov A."/>
            <person name="Fey P."/>
            <person name="Gaudet P."/>
            <person name="Anjard C."/>
            <person name="Babu M.M."/>
            <person name="Basu S."/>
            <person name="Bushmanova Y."/>
            <person name="van der Wel H."/>
            <person name="Katoh-Kurasawa M."/>
            <person name="Dinh C."/>
            <person name="Coutinho P.M."/>
            <person name="Saito T."/>
            <person name="Elias M."/>
            <person name="Schaap P."/>
            <person name="Kay R.R."/>
            <person name="Henrissat B."/>
            <person name="Eichinger L."/>
            <person name="Rivero F."/>
            <person name="Putnam N.H."/>
            <person name="West C.M."/>
            <person name="Loomis W.F."/>
            <person name="Chisholm R.L."/>
            <person name="Shaulsky G."/>
            <person name="Strassmann J.E."/>
            <person name="Queller D.C."/>
            <person name="Kuspa A."/>
            <person name="Grigoriev I.V."/>
        </authorList>
    </citation>
    <scope>NUCLEOTIDE SEQUENCE [LARGE SCALE GENOMIC DNA]</scope>
    <source>
        <strain evidence="2">QSDP1</strain>
    </source>
</reference>
<dbReference type="AlphaFoldDB" id="F0ZM75"/>
<dbReference type="GeneID" id="10501943"/>
<dbReference type="RefSeq" id="XP_003288517.1">
    <property type="nucleotide sequence ID" value="XM_003288469.1"/>
</dbReference>
<sequence>MYNNNKELSLNETLFWRIYKNIFIRNKIFSNFRKLDHYNCLINVNNIIIRYNGPEIIRDKVKSGGILYLGDYEIIYERIIKNNKENQDFYNQFFLNYSKDLKLRSNKELLGTILSHGNIVAFNQFIKVYNISNQEIVEISKEFYKRNIFKTVIKDYSVKIKIQCEILEWRSIKIFKYLTQNYGSITINEFIINSIKIDQLTLKKLIIASKFIIDNFKILPLRNKQSITSLISNKDYNFIKDNTLECQFSQFTKNQLNTNVLKLIESSQILKYNNDNNNDNNIVLDIILNYFDIIIKSIHNPRDLVSVLVNSICIGINNLTNENHYKKEDLEHYLSQAIQVKESTSIDTFLVNTSPLKSLVDFKDVISKSKEFLMAKAGLCVIQVLKNGDVEYLELIKQRYPRIIDQFIKNEIIKLQIIFAQTIGSTKTLDYYFKYYQREVFGIGNSKCWFISKITILEHYEKLMKSLNNKFSINVQQIGASKRDFNILESLKDKFSETTVASHKRFVHAYHLLDYSQFKNECFIERVIRAFNYPELYYSSPTCEIYDITHILIEAFENDDRLTVNNIATILYHFERTSLFFLINENDIKSKFFKWVSNNYFTIEISNPSYISFKIYIGDTPTDKNPFNFVSPIKDFINVLYYNRKYQDLIKILGSAVINLKTEDFPYLNNTEFLEGLINLYKNSKEPNTTIVSLINHYLKTSQRENNNQLLELLKSNLDKHTLPNEINEQK</sequence>
<protein>
    <submittedName>
        <fullName evidence="1">Uncharacterized protein</fullName>
    </submittedName>
</protein>
<dbReference type="Proteomes" id="UP000001064">
    <property type="component" value="Unassembled WGS sequence"/>
</dbReference>
<dbReference type="VEuPathDB" id="AmoebaDB:DICPUDRAFT_152759"/>
<organism evidence="1 2">
    <name type="scientific">Dictyostelium purpureum</name>
    <name type="common">Slime mold</name>
    <dbReference type="NCBI Taxonomy" id="5786"/>
    <lineage>
        <taxon>Eukaryota</taxon>
        <taxon>Amoebozoa</taxon>
        <taxon>Evosea</taxon>
        <taxon>Eumycetozoa</taxon>
        <taxon>Dictyostelia</taxon>
        <taxon>Dictyosteliales</taxon>
        <taxon>Dictyosteliaceae</taxon>
        <taxon>Dictyostelium</taxon>
    </lineage>
</organism>